<keyword evidence="5 6" id="KW-0472">Membrane</keyword>
<reference evidence="8 9" key="1">
    <citation type="journal article" date="2021" name="Arch. Microbiol.">
        <title>Thalassobius aquimarinus sp. nov., isolated from the Sea of Japan seashore.</title>
        <authorList>
            <person name="Kurilenko V.V."/>
            <person name="Romanenko L.A."/>
            <person name="Chernysheva N.Y."/>
            <person name="Velansky P.V."/>
            <person name="Tekutyeva L.A."/>
            <person name="Isaeva M.P."/>
            <person name="Mikhailov V.V."/>
        </authorList>
    </citation>
    <scope>NUCLEOTIDE SEQUENCE [LARGE SCALE GENOMIC DNA]</scope>
    <source>
        <strain evidence="8 9">KMM 8518</strain>
    </source>
</reference>
<name>A0ABS5HNH9_9RHOB</name>
<evidence type="ECO:0000313" key="9">
    <source>
        <dbReference type="Proteomes" id="UP001195941"/>
    </source>
</evidence>
<dbReference type="RefSeq" id="WP_212700019.1">
    <property type="nucleotide sequence ID" value="NZ_JADMKU010000003.1"/>
</dbReference>
<dbReference type="EMBL" id="JADMKU010000003">
    <property type="protein sequence ID" value="MBR9650507.1"/>
    <property type="molecule type" value="Genomic_DNA"/>
</dbReference>
<organism evidence="8 9">
    <name type="scientific">Thalassovita aquimarina</name>
    <dbReference type="NCBI Taxonomy" id="2785917"/>
    <lineage>
        <taxon>Bacteria</taxon>
        <taxon>Pseudomonadati</taxon>
        <taxon>Pseudomonadota</taxon>
        <taxon>Alphaproteobacteria</taxon>
        <taxon>Rhodobacterales</taxon>
        <taxon>Roseobacteraceae</taxon>
        <taxon>Thalassovita</taxon>
    </lineage>
</organism>
<proteinExistence type="inferred from homology"/>
<evidence type="ECO:0000259" key="7">
    <source>
        <dbReference type="Pfam" id="PF04138"/>
    </source>
</evidence>
<keyword evidence="3 6" id="KW-0812">Transmembrane</keyword>
<evidence type="ECO:0000256" key="2">
    <source>
        <dbReference type="ARBA" id="ARBA00009399"/>
    </source>
</evidence>
<comment type="caution">
    <text evidence="8">The sequence shown here is derived from an EMBL/GenBank/DDBJ whole genome shotgun (WGS) entry which is preliminary data.</text>
</comment>
<feature type="transmembrane region" description="Helical" evidence="6">
    <location>
        <begin position="53"/>
        <end position="73"/>
    </location>
</feature>
<feature type="domain" description="GtrA/DPMS transmembrane" evidence="7">
    <location>
        <begin position="24"/>
        <end position="154"/>
    </location>
</feature>
<evidence type="ECO:0000256" key="4">
    <source>
        <dbReference type="ARBA" id="ARBA00022989"/>
    </source>
</evidence>
<comment type="subcellular location">
    <subcellularLocation>
        <location evidence="1">Membrane</location>
        <topology evidence="1">Multi-pass membrane protein</topology>
    </subcellularLocation>
</comment>
<dbReference type="InterPro" id="IPR007267">
    <property type="entry name" value="GtrA_DPMS_TM"/>
</dbReference>
<dbReference type="PANTHER" id="PTHR38459">
    <property type="entry name" value="PROPHAGE BACTOPRENOL-LINKED GLUCOSE TRANSLOCASE HOMOLOG"/>
    <property type="match status" value="1"/>
</dbReference>
<accession>A0ABS5HNH9</accession>
<evidence type="ECO:0000256" key="1">
    <source>
        <dbReference type="ARBA" id="ARBA00004141"/>
    </source>
</evidence>
<protein>
    <submittedName>
        <fullName evidence="8">GtrA family protein</fullName>
    </submittedName>
</protein>
<keyword evidence="4 6" id="KW-1133">Transmembrane helix</keyword>
<feature type="transmembrane region" description="Helical" evidence="6">
    <location>
        <begin position="93"/>
        <end position="112"/>
    </location>
</feature>
<comment type="similarity">
    <text evidence="2">Belongs to the GtrA family.</text>
</comment>
<keyword evidence="9" id="KW-1185">Reference proteome</keyword>
<feature type="transmembrane region" description="Helical" evidence="6">
    <location>
        <begin position="124"/>
        <end position="147"/>
    </location>
</feature>
<sequence>MGHTRSVRRPRFSSDARKAVMFVKFLLCSGLAAAVNLAAGYLFYGVLGFNGSLGYPVSVALAFVMGMGVSFILNRAYTYDPSGRHPKEELRDFFFVSVFGLALTTMMARLFLSGLKWLAVGQWGLPVALEVAAHVMAVGLTAFYSFFAHRHVSFRSARAESNSPFA</sequence>
<evidence type="ECO:0000256" key="6">
    <source>
        <dbReference type="SAM" id="Phobius"/>
    </source>
</evidence>
<dbReference type="Pfam" id="PF04138">
    <property type="entry name" value="GtrA_DPMS_TM"/>
    <property type="match status" value="1"/>
</dbReference>
<dbReference type="PANTHER" id="PTHR38459:SF1">
    <property type="entry name" value="PROPHAGE BACTOPRENOL-LINKED GLUCOSE TRANSLOCASE HOMOLOG"/>
    <property type="match status" value="1"/>
</dbReference>
<feature type="transmembrane region" description="Helical" evidence="6">
    <location>
        <begin position="21"/>
        <end position="47"/>
    </location>
</feature>
<evidence type="ECO:0000256" key="3">
    <source>
        <dbReference type="ARBA" id="ARBA00022692"/>
    </source>
</evidence>
<dbReference type="Proteomes" id="UP001195941">
    <property type="component" value="Unassembled WGS sequence"/>
</dbReference>
<dbReference type="InterPro" id="IPR051401">
    <property type="entry name" value="GtrA_CellWall_Glycosyl"/>
</dbReference>
<gene>
    <name evidence="8" type="ORF">IT775_05130</name>
</gene>
<evidence type="ECO:0000313" key="8">
    <source>
        <dbReference type="EMBL" id="MBR9650507.1"/>
    </source>
</evidence>
<evidence type="ECO:0000256" key="5">
    <source>
        <dbReference type="ARBA" id="ARBA00023136"/>
    </source>
</evidence>